<comment type="cofactor">
    <cofactor evidence="1">
        <name>Mo-bis(molybdopterin guanine dinucleotide)</name>
        <dbReference type="ChEBI" id="CHEBI:60539"/>
    </cofactor>
</comment>
<dbReference type="GO" id="GO:0051539">
    <property type="term" value="F:4 iron, 4 sulfur cluster binding"/>
    <property type="evidence" value="ECO:0007669"/>
    <property type="project" value="UniProtKB-KW"/>
</dbReference>
<dbReference type="GO" id="GO:0008863">
    <property type="term" value="F:formate dehydrogenase (NAD+) activity"/>
    <property type="evidence" value="ECO:0007669"/>
    <property type="project" value="InterPro"/>
</dbReference>
<evidence type="ECO:0000313" key="11">
    <source>
        <dbReference type="EMBL" id="SCZ77137.1"/>
    </source>
</evidence>
<dbReference type="FunFam" id="2.40.40.20:FF:000005">
    <property type="entry name" value="Periplasmic nitrate reductase"/>
    <property type="match status" value="1"/>
</dbReference>
<dbReference type="InterPro" id="IPR006656">
    <property type="entry name" value="Mopterin_OxRdtase"/>
</dbReference>
<evidence type="ECO:0000256" key="2">
    <source>
        <dbReference type="ARBA" id="ARBA00001966"/>
    </source>
</evidence>
<keyword evidence="7" id="KW-0408">Iron</keyword>
<dbReference type="STRING" id="1120920.SAMN03080599_00581"/>
<feature type="domain" description="Molybdopterin oxidoreductase" evidence="9">
    <location>
        <begin position="1"/>
        <end position="331"/>
    </location>
</feature>
<evidence type="ECO:0000256" key="1">
    <source>
        <dbReference type="ARBA" id="ARBA00001942"/>
    </source>
</evidence>
<dbReference type="Gene3D" id="2.40.40.20">
    <property type="match status" value="1"/>
</dbReference>
<organism evidence="11 12">
    <name type="scientific">Acidaminobacter hydrogenoformans DSM 2784</name>
    <dbReference type="NCBI Taxonomy" id="1120920"/>
    <lineage>
        <taxon>Bacteria</taxon>
        <taxon>Bacillati</taxon>
        <taxon>Bacillota</taxon>
        <taxon>Clostridia</taxon>
        <taxon>Peptostreptococcales</taxon>
        <taxon>Acidaminobacteraceae</taxon>
        <taxon>Acidaminobacter</taxon>
    </lineage>
</organism>
<evidence type="ECO:0000256" key="6">
    <source>
        <dbReference type="ARBA" id="ARBA00023002"/>
    </source>
</evidence>
<name>A0A1G5RT19_9FIRM</name>
<evidence type="ECO:0000256" key="5">
    <source>
        <dbReference type="ARBA" id="ARBA00022723"/>
    </source>
</evidence>
<dbReference type="NCBIfam" id="TIGR01591">
    <property type="entry name" value="Fdh-alpha"/>
    <property type="match status" value="1"/>
</dbReference>
<reference evidence="11 12" key="1">
    <citation type="submission" date="2016-10" db="EMBL/GenBank/DDBJ databases">
        <authorList>
            <person name="de Groot N.N."/>
        </authorList>
    </citation>
    <scope>NUCLEOTIDE SEQUENCE [LARGE SCALE GENOMIC DNA]</scope>
    <source>
        <strain evidence="11 12">DSM 2784</strain>
    </source>
</reference>
<evidence type="ECO:0000259" key="9">
    <source>
        <dbReference type="Pfam" id="PF00384"/>
    </source>
</evidence>
<comment type="cofactor">
    <cofactor evidence="2">
        <name>[4Fe-4S] cluster</name>
        <dbReference type="ChEBI" id="CHEBI:49883"/>
    </cofactor>
</comment>
<dbReference type="EMBL" id="FMWL01000002">
    <property type="protein sequence ID" value="SCZ77137.1"/>
    <property type="molecule type" value="Genomic_DNA"/>
</dbReference>
<dbReference type="GO" id="GO:0043546">
    <property type="term" value="F:molybdopterin cofactor binding"/>
    <property type="evidence" value="ECO:0007669"/>
    <property type="project" value="InterPro"/>
</dbReference>
<protein>
    <submittedName>
        <fullName evidence="11">Formate dehydrogenase, alpha subunit</fullName>
    </submittedName>
</protein>
<keyword evidence="5" id="KW-0479">Metal-binding</keyword>
<proteinExistence type="predicted"/>
<evidence type="ECO:0000259" key="10">
    <source>
        <dbReference type="Pfam" id="PF01568"/>
    </source>
</evidence>
<dbReference type="GO" id="GO:0046872">
    <property type="term" value="F:metal ion binding"/>
    <property type="evidence" value="ECO:0007669"/>
    <property type="project" value="UniProtKB-KW"/>
</dbReference>
<dbReference type="GO" id="GO:0016020">
    <property type="term" value="C:membrane"/>
    <property type="evidence" value="ECO:0007669"/>
    <property type="project" value="TreeGrafter"/>
</dbReference>
<dbReference type="InterPro" id="IPR006655">
    <property type="entry name" value="Mopterin_OxRdtase_prok_CS"/>
</dbReference>
<keyword evidence="3" id="KW-0004">4Fe-4S</keyword>
<dbReference type="Gene3D" id="3.40.228.10">
    <property type="entry name" value="Dimethylsulfoxide Reductase, domain 2"/>
    <property type="match status" value="1"/>
</dbReference>
<dbReference type="Pfam" id="PF00384">
    <property type="entry name" value="Molybdopterin"/>
    <property type="match status" value="1"/>
</dbReference>
<dbReference type="InterPro" id="IPR041925">
    <property type="entry name" value="CT_Formate-Dh_H"/>
</dbReference>
<dbReference type="Gene3D" id="3.40.50.740">
    <property type="match status" value="1"/>
</dbReference>
<evidence type="ECO:0000313" key="12">
    <source>
        <dbReference type="Proteomes" id="UP000199208"/>
    </source>
</evidence>
<dbReference type="CDD" id="cd02790">
    <property type="entry name" value="MopB_CT_Formate-Dh_H"/>
    <property type="match status" value="1"/>
</dbReference>
<dbReference type="GO" id="GO:0015942">
    <property type="term" value="P:formate metabolic process"/>
    <property type="evidence" value="ECO:0007669"/>
    <property type="project" value="InterPro"/>
</dbReference>
<evidence type="ECO:0000256" key="3">
    <source>
        <dbReference type="ARBA" id="ARBA00022485"/>
    </source>
</evidence>
<evidence type="ECO:0000256" key="4">
    <source>
        <dbReference type="ARBA" id="ARBA00022505"/>
    </source>
</evidence>
<dbReference type="PROSITE" id="PS00490">
    <property type="entry name" value="MOLYBDOPTERIN_PROK_2"/>
    <property type="match status" value="1"/>
</dbReference>
<evidence type="ECO:0000256" key="8">
    <source>
        <dbReference type="ARBA" id="ARBA00023014"/>
    </source>
</evidence>
<dbReference type="InterPro" id="IPR009010">
    <property type="entry name" value="Asp_de-COase-like_dom_sf"/>
</dbReference>
<dbReference type="PANTHER" id="PTHR43105:SF14">
    <property type="entry name" value="FORMATE DEHYDROGENASE H"/>
    <property type="match status" value="1"/>
</dbReference>
<gene>
    <name evidence="11" type="ORF">SAMN03080599_00581</name>
</gene>
<accession>A0A1G5RT19</accession>
<keyword evidence="8" id="KW-0411">Iron-sulfur</keyword>
<keyword evidence="4" id="KW-0500">Molybdenum</keyword>
<dbReference type="GO" id="GO:0003954">
    <property type="term" value="F:NADH dehydrogenase activity"/>
    <property type="evidence" value="ECO:0007669"/>
    <property type="project" value="TreeGrafter"/>
</dbReference>
<evidence type="ECO:0000256" key="7">
    <source>
        <dbReference type="ARBA" id="ARBA00023004"/>
    </source>
</evidence>
<dbReference type="SUPFAM" id="SSF50692">
    <property type="entry name" value="ADC-like"/>
    <property type="match status" value="1"/>
</dbReference>
<dbReference type="Pfam" id="PF01568">
    <property type="entry name" value="Molydop_binding"/>
    <property type="match status" value="1"/>
</dbReference>
<dbReference type="InterPro" id="IPR006478">
    <property type="entry name" value="Formate_DH_asu"/>
</dbReference>
<dbReference type="AlphaFoldDB" id="A0A1G5RT19"/>
<dbReference type="SUPFAM" id="SSF53706">
    <property type="entry name" value="Formate dehydrogenase/DMSO reductase, domains 1-3"/>
    <property type="match status" value="1"/>
</dbReference>
<dbReference type="InterPro" id="IPR050123">
    <property type="entry name" value="Prok_molybdopt-oxidoreductase"/>
</dbReference>
<dbReference type="GO" id="GO:0022904">
    <property type="term" value="P:respiratory electron transport chain"/>
    <property type="evidence" value="ECO:0007669"/>
    <property type="project" value="TreeGrafter"/>
</dbReference>
<dbReference type="Proteomes" id="UP000199208">
    <property type="component" value="Unassembled WGS sequence"/>
</dbReference>
<dbReference type="PANTHER" id="PTHR43105">
    <property type="entry name" value="RESPIRATORY NITRATE REDUCTASE"/>
    <property type="match status" value="1"/>
</dbReference>
<dbReference type="InterPro" id="IPR006657">
    <property type="entry name" value="MoPterin_dinucl-bd_dom"/>
</dbReference>
<sequence length="529" mass="58442">MTNSIPEIPKIDLAFITGSNTTENHPVIGAQILQAVKNGAKLIVADPRRIEIAEKADVFLQLKPGTNVALLNAMMNVIYNEGLYDAEFIEERTAGLSGLIDVIQEYTPEKAQEICGVDADLIRKAARMYAHADKAAIFYAMGITQHSTGTGHVMTVSNLAMMCGNLGKAHSGVNPLRGQNNVQGACDMGGLPDDFPGYQKVTNPEVIQKFETLWNAKLSFKRGLPLTKMMQAAHSGEIKLMYIMGENPMVSDPDTTHIRESLENLDCLIVQDIFPTETTELADVVLPVACFAEKDGTFTNTERRVQRVRKAVQAPGEAKADWEVFVEIMKRLGMDVPYEKPEDVMKEIAQSTQLYGGITYDRIEHKGIQWPCPTPDHPGTPYLHKDKFSRGKGLFVPVHHVDSAELQDEAYPFILTTGRILYHYHTRTMTKRVEGLHAIASEGFIEISPNTAEKLGVEDGELVKVASRRGTLEVKARVTDTIQDQVVFMPFHFAETAANILTNASALDEISSMPELKVCAVSVEKLETV</sequence>
<keyword evidence="12" id="KW-1185">Reference proteome</keyword>
<keyword evidence="6" id="KW-0560">Oxidoreductase</keyword>
<feature type="domain" description="Molybdopterin dinucleotide-binding" evidence="10">
    <location>
        <begin position="413"/>
        <end position="520"/>
    </location>
</feature>